<dbReference type="Gene3D" id="1.10.340.70">
    <property type="match status" value="1"/>
</dbReference>
<gene>
    <name evidence="1" type="ORF">HOLleu_00422</name>
</gene>
<dbReference type="EMBL" id="JAIZAY010000001">
    <property type="protein sequence ID" value="KAJ8048206.1"/>
    <property type="molecule type" value="Genomic_DNA"/>
</dbReference>
<organism evidence="1 2">
    <name type="scientific">Holothuria leucospilota</name>
    <name type="common">Black long sea cucumber</name>
    <name type="synonym">Mertensiothuria leucospilota</name>
    <dbReference type="NCBI Taxonomy" id="206669"/>
    <lineage>
        <taxon>Eukaryota</taxon>
        <taxon>Metazoa</taxon>
        <taxon>Echinodermata</taxon>
        <taxon>Eleutherozoa</taxon>
        <taxon>Echinozoa</taxon>
        <taxon>Holothuroidea</taxon>
        <taxon>Aspidochirotacea</taxon>
        <taxon>Aspidochirotida</taxon>
        <taxon>Holothuriidae</taxon>
        <taxon>Holothuria</taxon>
    </lineage>
</organism>
<dbReference type="PANTHER" id="PTHR47331:SF5">
    <property type="entry name" value="RIBONUCLEASE H"/>
    <property type="match status" value="1"/>
</dbReference>
<proteinExistence type="predicted"/>
<evidence type="ECO:0000313" key="2">
    <source>
        <dbReference type="Proteomes" id="UP001152320"/>
    </source>
</evidence>
<sequence>MVLLSKAKSFDCLEADRLKSFSTWFKVKRAIALCLLWKEILRARVTKNPLPVMDISIERLSEAEVEISKMVKRHHFEEEFESLKAIKSGDKFKPMKKGSSFHKLDPFLDQKGIIRVGGRLGRFSIDRNVKHPVIVPKKCHVAELLVRHFHESVAHQGRGITSNEIRANGYWIIGCSVLVGKVINKCDTCRKLRNVSSQPKMSDLSTDRVETCSPFTYHKERAQRVKEIWCFVYMYVI</sequence>
<reference evidence="1" key="1">
    <citation type="submission" date="2021-10" db="EMBL/GenBank/DDBJ databases">
        <title>Tropical sea cucumber genome reveals ecological adaptation and Cuvierian tubules defense mechanism.</title>
        <authorList>
            <person name="Chen T."/>
        </authorList>
    </citation>
    <scope>NUCLEOTIDE SEQUENCE</scope>
    <source>
        <strain evidence="1">Nanhai2018</strain>
        <tissue evidence="1">Muscle</tissue>
    </source>
</reference>
<name>A0A9Q1CMX6_HOLLE</name>
<accession>A0A9Q1CMX6</accession>
<evidence type="ECO:0000313" key="1">
    <source>
        <dbReference type="EMBL" id="KAJ8048206.1"/>
    </source>
</evidence>
<keyword evidence="2" id="KW-1185">Reference proteome</keyword>
<comment type="caution">
    <text evidence="1">The sequence shown here is derived from an EMBL/GenBank/DDBJ whole genome shotgun (WGS) entry which is preliminary data.</text>
</comment>
<dbReference type="PANTHER" id="PTHR47331">
    <property type="entry name" value="PHD-TYPE DOMAIN-CONTAINING PROTEIN"/>
    <property type="match status" value="1"/>
</dbReference>
<protein>
    <recommendedName>
        <fullName evidence="3">Integrase zinc-binding domain-containing protein</fullName>
    </recommendedName>
</protein>
<evidence type="ECO:0008006" key="3">
    <source>
        <dbReference type="Google" id="ProtNLM"/>
    </source>
</evidence>
<dbReference type="Proteomes" id="UP001152320">
    <property type="component" value="Chromosome 1"/>
</dbReference>
<dbReference type="OrthoDB" id="10066026at2759"/>
<dbReference type="AlphaFoldDB" id="A0A9Q1CMX6"/>